<name>A0A4C1Y5E7_EUMVA</name>
<dbReference type="EMBL" id="BGZK01001052">
    <property type="protein sequence ID" value="GBP69769.1"/>
    <property type="molecule type" value="Genomic_DNA"/>
</dbReference>
<protein>
    <submittedName>
        <fullName evidence="1">Uncharacterized protein</fullName>
    </submittedName>
</protein>
<proteinExistence type="predicted"/>
<sequence length="119" mass="12812">MSAATGVFLARTRVESAGQASSGGNVARIVLFASSFDTLELIWFNVQESLTAVTFIYSPVISREKAPDNFDAKAERAMNNDHYRERHPHRAAGQVPLAGDICTAAGPLPGSRLRKPGLI</sequence>
<organism evidence="1 2">
    <name type="scientific">Eumeta variegata</name>
    <name type="common">Bagworm moth</name>
    <name type="synonym">Eumeta japonica</name>
    <dbReference type="NCBI Taxonomy" id="151549"/>
    <lineage>
        <taxon>Eukaryota</taxon>
        <taxon>Metazoa</taxon>
        <taxon>Ecdysozoa</taxon>
        <taxon>Arthropoda</taxon>
        <taxon>Hexapoda</taxon>
        <taxon>Insecta</taxon>
        <taxon>Pterygota</taxon>
        <taxon>Neoptera</taxon>
        <taxon>Endopterygota</taxon>
        <taxon>Lepidoptera</taxon>
        <taxon>Glossata</taxon>
        <taxon>Ditrysia</taxon>
        <taxon>Tineoidea</taxon>
        <taxon>Psychidae</taxon>
        <taxon>Oiketicinae</taxon>
        <taxon>Eumeta</taxon>
    </lineage>
</organism>
<keyword evidence="2" id="KW-1185">Reference proteome</keyword>
<dbReference type="AlphaFoldDB" id="A0A4C1Y5E7"/>
<reference evidence="1 2" key="1">
    <citation type="journal article" date="2019" name="Commun. Biol.">
        <title>The bagworm genome reveals a unique fibroin gene that provides high tensile strength.</title>
        <authorList>
            <person name="Kono N."/>
            <person name="Nakamura H."/>
            <person name="Ohtoshi R."/>
            <person name="Tomita M."/>
            <person name="Numata K."/>
            <person name="Arakawa K."/>
        </authorList>
    </citation>
    <scope>NUCLEOTIDE SEQUENCE [LARGE SCALE GENOMIC DNA]</scope>
</reference>
<dbReference type="Proteomes" id="UP000299102">
    <property type="component" value="Unassembled WGS sequence"/>
</dbReference>
<comment type="caution">
    <text evidence="1">The sequence shown here is derived from an EMBL/GenBank/DDBJ whole genome shotgun (WGS) entry which is preliminary data.</text>
</comment>
<evidence type="ECO:0000313" key="1">
    <source>
        <dbReference type="EMBL" id="GBP69769.1"/>
    </source>
</evidence>
<evidence type="ECO:0000313" key="2">
    <source>
        <dbReference type="Proteomes" id="UP000299102"/>
    </source>
</evidence>
<gene>
    <name evidence="1" type="ORF">EVAR_40249_1</name>
</gene>
<accession>A0A4C1Y5E7</accession>